<dbReference type="RefSeq" id="WP_169160803.1">
    <property type="nucleotide sequence ID" value="NZ_JABBFW010000007.1"/>
</dbReference>
<evidence type="ECO:0000313" key="3">
    <source>
        <dbReference type="Proteomes" id="UP000574067"/>
    </source>
</evidence>
<organism evidence="2 3">
    <name type="scientific">Azohydromonas caseinilytica</name>
    <dbReference type="NCBI Taxonomy" id="2728836"/>
    <lineage>
        <taxon>Bacteria</taxon>
        <taxon>Pseudomonadati</taxon>
        <taxon>Pseudomonadota</taxon>
        <taxon>Betaproteobacteria</taxon>
        <taxon>Burkholderiales</taxon>
        <taxon>Sphaerotilaceae</taxon>
        <taxon>Azohydromonas</taxon>
    </lineage>
</organism>
<sequence length="90" mass="9772">MSATTTIRLRIAALSGLLLPAAVLADDHRGVPLLPAYRQECGSCHVAYPPGMLPAASWQRAAVKSRSNCAACHQRAEEGNFSERFIRIPR</sequence>
<proteinExistence type="predicted"/>
<dbReference type="InterPro" id="IPR018588">
    <property type="entry name" value="Dihaem_cytochrome-c"/>
</dbReference>
<protein>
    <submittedName>
        <fullName evidence="2">Uncharacterized protein</fullName>
    </submittedName>
</protein>
<dbReference type="InterPro" id="IPR036280">
    <property type="entry name" value="Multihaem_cyt_sf"/>
</dbReference>
<gene>
    <name evidence="2" type="ORF">HHL10_13105</name>
</gene>
<dbReference type="EMBL" id="JABBFW010000007">
    <property type="protein sequence ID" value="NML15911.1"/>
    <property type="molecule type" value="Genomic_DNA"/>
</dbReference>
<keyword evidence="3" id="KW-1185">Reference proteome</keyword>
<feature type="chain" id="PRO_5032345825" evidence="1">
    <location>
        <begin position="26"/>
        <end position="90"/>
    </location>
</feature>
<dbReference type="AlphaFoldDB" id="A0A848FDA2"/>
<dbReference type="SUPFAM" id="SSF48695">
    <property type="entry name" value="Multiheme cytochromes"/>
    <property type="match status" value="1"/>
</dbReference>
<evidence type="ECO:0000313" key="2">
    <source>
        <dbReference type="EMBL" id="NML15911.1"/>
    </source>
</evidence>
<accession>A0A848FDA2</accession>
<reference evidence="2 3" key="1">
    <citation type="submission" date="2020-04" db="EMBL/GenBank/DDBJ databases">
        <title>Azohydromonas sp. isolated from soil.</title>
        <authorList>
            <person name="Dahal R.H."/>
        </authorList>
    </citation>
    <scope>NUCLEOTIDE SEQUENCE [LARGE SCALE GENOMIC DNA]</scope>
    <source>
        <strain evidence="2 3">G-1-1-14</strain>
    </source>
</reference>
<name>A0A848FDA2_9BURK</name>
<comment type="caution">
    <text evidence="2">The sequence shown here is derived from an EMBL/GenBank/DDBJ whole genome shotgun (WGS) entry which is preliminary data.</text>
</comment>
<evidence type="ECO:0000256" key="1">
    <source>
        <dbReference type="SAM" id="SignalP"/>
    </source>
</evidence>
<dbReference type="Proteomes" id="UP000574067">
    <property type="component" value="Unassembled WGS sequence"/>
</dbReference>
<keyword evidence="1" id="KW-0732">Signal</keyword>
<feature type="signal peptide" evidence="1">
    <location>
        <begin position="1"/>
        <end position="25"/>
    </location>
</feature>
<dbReference type="Pfam" id="PF09626">
    <property type="entry name" value="DHC"/>
    <property type="match status" value="1"/>
</dbReference>